<organism evidence="10 11">
    <name type="scientific">Wolfiporia cocos (strain MD-104)</name>
    <name type="common">Brown rot fungus</name>
    <dbReference type="NCBI Taxonomy" id="742152"/>
    <lineage>
        <taxon>Eukaryota</taxon>
        <taxon>Fungi</taxon>
        <taxon>Dikarya</taxon>
        <taxon>Basidiomycota</taxon>
        <taxon>Agaricomycotina</taxon>
        <taxon>Agaricomycetes</taxon>
        <taxon>Polyporales</taxon>
        <taxon>Phaeolaceae</taxon>
        <taxon>Wolfiporia</taxon>
    </lineage>
</organism>
<evidence type="ECO:0000313" key="10">
    <source>
        <dbReference type="EMBL" id="PCH42740.1"/>
    </source>
</evidence>
<dbReference type="Gene3D" id="1.20.5.170">
    <property type="match status" value="1"/>
</dbReference>
<evidence type="ECO:0000256" key="2">
    <source>
        <dbReference type="ARBA" id="ARBA00008029"/>
    </source>
</evidence>
<comment type="similarity">
    <text evidence="2">Belongs to the MAD1 family.</text>
</comment>
<accession>A0A2H3JKM8</accession>
<dbReference type="InterPro" id="IPR008672">
    <property type="entry name" value="Mad1"/>
</dbReference>
<dbReference type="OMA" id="YKLDFMP"/>
<feature type="coiled-coil region" evidence="8">
    <location>
        <begin position="223"/>
        <end position="298"/>
    </location>
</feature>
<feature type="coiled-coil region" evidence="8">
    <location>
        <begin position="337"/>
        <end position="495"/>
    </location>
</feature>
<proteinExistence type="inferred from homology"/>
<dbReference type="GO" id="GO:0000776">
    <property type="term" value="C:kinetochore"/>
    <property type="evidence" value="ECO:0007669"/>
    <property type="project" value="TreeGrafter"/>
</dbReference>
<dbReference type="GO" id="GO:0007094">
    <property type="term" value="P:mitotic spindle assembly checkpoint signaling"/>
    <property type="evidence" value="ECO:0007669"/>
    <property type="project" value="InterPro"/>
</dbReference>
<dbReference type="PANTHER" id="PTHR23168">
    <property type="entry name" value="MITOTIC SPINDLE ASSEMBLY CHECKPOINT PROTEIN MAD1 MITOTIC ARREST DEFICIENT-LIKE PROTEIN 1"/>
    <property type="match status" value="1"/>
</dbReference>
<feature type="coiled-coil region" evidence="8">
    <location>
        <begin position="57"/>
        <end position="197"/>
    </location>
</feature>
<evidence type="ECO:0000256" key="1">
    <source>
        <dbReference type="ARBA" id="ARBA00004123"/>
    </source>
</evidence>
<dbReference type="AlphaFoldDB" id="A0A2H3JKM8"/>
<evidence type="ECO:0000256" key="5">
    <source>
        <dbReference type="ARBA" id="ARBA00022776"/>
    </source>
</evidence>
<evidence type="ECO:0000256" key="6">
    <source>
        <dbReference type="ARBA" id="ARBA00023242"/>
    </source>
</evidence>
<keyword evidence="4" id="KW-0132">Cell division</keyword>
<dbReference type="Gene3D" id="3.30.457.60">
    <property type="match status" value="1"/>
</dbReference>
<evidence type="ECO:0000256" key="8">
    <source>
        <dbReference type="SAM" id="Coils"/>
    </source>
</evidence>
<gene>
    <name evidence="10" type="ORF">WOLCODRAFT_138047</name>
</gene>
<sequence length="692" mass="76596">MSATAMNATTIDRSSRTARARAAPKRGTLAAELESDPNLSSAKRQQRVKALSAQVTQASLERQLAAAHSARAELEARLRERDAAIERLESDRRWIADREREANEQRERESEQHEEDKAKLDAELGSLRATASALREQHRDLEDEYAALARSTSQTISAQQAQIATLTEQAALLDGQLAQAKQTAADRGAQLADLQAQLDDARSAHATPAHAEGDDWAIVRTELAKQAEHMRALEARNAKMAAELRARRERDASVDVLREQNRELQRRAQAADDLREHAARLEAEVQTLTRERDRWAAEEPGPSTPSKTPVAVTQTLSKLRLEHQQLLEEHGATAALLRQRDNELKSAEQQIDELQDELENVTTELDALRAKVARSDRSAALMEREVAFLKDMVASLTAEEASQNDRHVDDLAAQQIQQLDALVAEYKATVQGLRDELDTLSNDTSFVQHVRPLQDDLAAERAARADAEQALASAQEAAESKIDALEQALFDLRGEIGAGQHVPPGVRVLSLAENPAKEWFDRSDAAMARLRGENAALLARLKQLEASGARAAGGGEDLVPRASLDVAEQEKAALAEELKDKEKRMLRLRQVFNNKSAEFREAVEEILGVKLAFYASGDIRVTPQYDLSAQFVFKRQGNEARMQLVKQGAGGPEDLPHLIRYWIGEEQCIPGFIASVILESYEAVRRQQHAAD</sequence>
<dbReference type="SUPFAM" id="SSF75704">
    <property type="entry name" value="Mitotic arrest deficient-like 1, Mad1"/>
    <property type="match status" value="1"/>
</dbReference>
<keyword evidence="11" id="KW-1185">Reference proteome</keyword>
<dbReference type="Pfam" id="PF05557">
    <property type="entry name" value="MAD"/>
    <property type="match status" value="1"/>
</dbReference>
<feature type="coiled-coil region" evidence="8">
    <location>
        <begin position="527"/>
        <end position="591"/>
    </location>
</feature>
<protein>
    <recommendedName>
        <fullName evidence="3">Spindle assembly checkpoint component MAD1</fullName>
    </recommendedName>
</protein>
<evidence type="ECO:0000256" key="4">
    <source>
        <dbReference type="ARBA" id="ARBA00022618"/>
    </source>
</evidence>
<dbReference type="GO" id="GO:0072686">
    <property type="term" value="C:mitotic spindle"/>
    <property type="evidence" value="ECO:0007669"/>
    <property type="project" value="TreeGrafter"/>
</dbReference>
<keyword evidence="5" id="KW-0498">Mitosis</keyword>
<evidence type="ECO:0000256" key="9">
    <source>
        <dbReference type="SAM" id="MobiDB-lite"/>
    </source>
</evidence>
<feature type="region of interest" description="Disordered" evidence="9">
    <location>
        <begin position="1"/>
        <end position="47"/>
    </location>
</feature>
<evidence type="ECO:0000256" key="7">
    <source>
        <dbReference type="ARBA" id="ARBA00023306"/>
    </source>
</evidence>
<dbReference type="GO" id="GO:0051315">
    <property type="term" value="P:attachment of mitotic spindle microtubules to kinetochore"/>
    <property type="evidence" value="ECO:0007669"/>
    <property type="project" value="TreeGrafter"/>
</dbReference>
<name>A0A2H3JKM8_WOLCO</name>
<keyword evidence="8" id="KW-0175">Coiled coil</keyword>
<evidence type="ECO:0000313" key="11">
    <source>
        <dbReference type="Proteomes" id="UP000218811"/>
    </source>
</evidence>
<comment type="subcellular location">
    <subcellularLocation>
        <location evidence="1">Nucleus</location>
    </subcellularLocation>
</comment>
<dbReference type="Gene3D" id="6.10.250.90">
    <property type="match status" value="1"/>
</dbReference>
<dbReference type="OrthoDB" id="331602at2759"/>
<dbReference type="GO" id="GO:0051301">
    <property type="term" value="P:cell division"/>
    <property type="evidence" value="ECO:0007669"/>
    <property type="project" value="UniProtKB-KW"/>
</dbReference>
<reference evidence="10 11" key="1">
    <citation type="journal article" date="2012" name="Science">
        <title>The Paleozoic origin of enzymatic lignin decomposition reconstructed from 31 fungal genomes.</title>
        <authorList>
            <person name="Floudas D."/>
            <person name="Binder M."/>
            <person name="Riley R."/>
            <person name="Barry K."/>
            <person name="Blanchette R.A."/>
            <person name="Henrissat B."/>
            <person name="Martinez A.T."/>
            <person name="Otillar R."/>
            <person name="Spatafora J.W."/>
            <person name="Yadav J.S."/>
            <person name="Aerts A."/>
            <person name="Benoit I."/>
            <person name="Boyd A."/>
            <person name="Carlson A."/>
            <person name="Copeland A."/>
            <person name="Coutinho P.M."/>
            <person name="de Vries R.P."/>
            <person name="Ferreira P."/>
            <person name="Findley K."/>
            <person name="Foster B."/>
            <person name="Gaskell J."/>
            <person name="Glotzer D."/>
            <person name="Gorecki P."/>
            <person name="Heitman J."/>
            <person name="Hesse C."/>
            <person name="Hori C."/>
            <person name="Igarashi K."/>
            <person name="Jurgens J.A."/>
            <person name="Kallen N."/>
            <person name="Kersten P."/>
            <person name="Kohler A."/>
            <person name="Kuees U."/>
            <person name="Kumar T.K.A."/>
            <person name="Kuo A."/>
            <person name="LaButti K."/>
            <person name="Larrondo L.F."/>
            <person name="Lindquist E."/>
            <person name="Ling A."/>
            <person name="Lombard V."/>
            <person name="Lucas S."/>
            <person name="Lundell T."/>
            <person name="Martin R."/>
            <person name="McLaughlin D.J."/>
            <person name="Morgenstern I."/>
            <person name="Morin E."/>
            <person name="Murat C."/>
            <person name="Nagy L.G."/>
            <person name="Nolan M."/>
            <person name="Ohm R.A."/>
            <person name="Patyshakuliyeva A."/>
            <person name="Rokas A."/>
            <person name="Ruiz-Duenas F.J."/>
            <person name="Sabat G."/>
            <person name="Salamov A."/>
            <person name="Samejima M."/>
            <person name="Schmutz J."/>
            <person name="Slot J.C."/>
            <person name="St John F."/>
            <person name="Stenlid J."/>
            <person name="Sun H."/>
            <person name="Sun S."/>
            <person name="Syed K."/>
            <person name="Tsang A."/>
            <person name="Wiebenga A."/>
            <person name="Young D."/>
            <person name="Pisabarro A."/>
            <person name="Eastwood D.C."/>
            <person name="Martin F."/>
            <person name="Cullen D."/>
            <person name="Grigoriev I.V."/>
            <person name="Hibbett D.S."/>
        </authorList>
    </citation>
    <scope>NUCLEOTIDE SEQUENCE [LARGE SCALE GENOMIC DNA]</scope>
    <source>
        <strain evidence="10 11">MD-104</strain>
    </source>
</reference>
<dbReference type="GO" id="GO:0005635">
    <property type="term" value="C:nuclear envelope"/>
    <property type="evidence" value="ECO:0007669"/>
    <property type="project" value="TreeGrafter"/>
</dbReference>
<dbReference type="PANTHER" id="PTHR23168:SF0">
    <property type="entry name" value="MITOTIC SPINDLE ASSEMBLY CHECKPOINT PROTEIN MAD1"/>
    <property type="match status" value="1"/>
</dbReference>
<dbReference type="STRING" id="742152.A0A2H3JKM8"/>
<keyword evidence="6" id="KW-0539">Nucleus</keyword>
<dbReference type="Proteomes" id="UP000218811">
    <property type="component" value="Unassembled WGS sequence"/>
</dbReference>
<keyword evidence="7" id="KW-0131">Cell cycle</keyword>
<evidence type="ECO:0000256" key="3">
    <source>
        <dbReference type="ARBA" id="ARBA00022019"/>
    </source>
</evidence>
<dbReference type="EMBL" id="KB468135">
    <property type="protein sequence ID" value="PCH42740.1"/>
    <property type="molecule type" value="Genomic_DNA"/>
</dbReference>